<protein>
    <submittedName>
        <fullName evidence="1">Uncharacterized protein</fullName>
    </submittedName>
</protein>
<organism evidence="1">
    <name type="scientific">Rhizophora mucronata</name>
    <name type="common">Asiatic mangrove</name>
    <dbReference type="NCBI Taxonomy" id="61149"/>
    <lineage>
        <taxon>Eukaryota</taxon>
        <taxon>Viridiplantae</taxon>
        <taxon>Streptophyta</taxon>
        <taxon>Embryophyta</taxon>
        <taxon>Tracheophyta</taxon>
        <taxon>Spermatophyta</taxon>
        <taxon>Magnoliopsida</taxon>
        <taxon>eudicotyledons</taxon>
        <taxon>Gunneridae</taxon>
        <taxon>Pentapetalae</taxon>
        <taxon>rosids</taxon>
        <taxon>fabids</taxon>
        <taxon>Malpighiales</taxon>
        <taxon>Rhizophoraceae</taxon>
        <taxon>Rhizophora</taxon>
    </lineage>
</organism>
<reference evidence="1" key="1">
    <citation type="submission" date="2018-02" db="EMBL/GenBank/DDBJ databases">
        <title>Rhizophora mucronata_Transcriptome.</title>
        <authorList>
            <person name="Meera S.P."/>
            <person name="Sreeshan A."/>
            <person name="Augustine A."/>
        </authorList>
    </citation>
    <scope>NUCLEOTIDE SEQUENCE</scope>
    <source>
        <tissue evidence="1">Leaf</tissue>
    </source>
</reference>
<evidence type="ECO:0000313" key="1">
    <source>
        <dbReference type="EMBL" id="MBX44823.1"/>
    </source>
</evidence>
<accession>A0A2P2NQS3</accession>
<dbReference type="EMBL" id="GGEC01064339">
    <property type="protein sequence ID" value="MBX44823.1"/>
    <property type="molecule type" value="Transcribed_RNA"/>
</dbReference>
<sequence>MKTVYHDIVEQILPFWCFSL</sequence>
<name>A0A2P2NQS3_RHIMU</name>
<proteinExistence type="predicted"/>
<dbReference type="AlphaFoldDB" id="A0A2P2NQS3"/>